<name>A0A8H4EI85_GIGMA</name>
<feature type="transmembrane region" description="Helical" evidence="3">
    <location>
        <begin position="704"/>
        <end position="731"/>
    </location>
</feature>
<feature type="transmembrane region" description="Helical" evidence="3">
    <location>
        <begin position="598"/>
        <end position="620"/>
    </location>
</feature>
<dbReference type="PANTHER" id="PTHR10582:SF2">
    <property type="entry name" value="INACTIVE"/>
    <property type="match status" value="1"/>
</dbReference>
<gene>
    <name evidence="4" type="ORF">F8M41_022180</name>
</gene>
<proteinExistence type="predicted"/>
<feature type="transmembrane region" description="Helical" evidence="3">
    <location>
        <begin position="468"/>
        <end position="491"/>
    </location>
</feature>
<evidence type="ECO:0000313" key="5">
    <source>
        <dbReference type="Proteomes" id="UP000439903"/>
    </source>
</evidence>
<dbReference type="GO" id="GO:0005886">
    <property type="term" value="C:plasma membrane"/>
    <property type="evidence" value="ECO:0007669"/>
    <property type="project" value="TreeGrafter"/>
</dbReference>
<dbReference type="PROSITE" id="PS50890">
    <property type="entry name" value="PUA"/>
    <property type="match status" value="1"/>
</dbReference>
<dbReference type="InterPro" id="IPR024862">
    <property type="entry name" value="TRPV"/>
</dbReference>
<dbReference type="OrthoDB" id="10459700at2759"/>
<feature type="transmembrane region" description="Helical" evidence="3">
    <location>
        <begin position="671"/>
        <end position="692"/>
    </location>
</feature>
<dbReference type="EMBL" id="WTPW01000678">
    <property type="protein sequence ID" value="KAF0488815.1"/>
    <property type="molecule type" value="Genomic_DNA"/>
</dbReference>
<feature type="transmembrane region" description="Helical" evidence="3">
    <location>
        <begin position="527"/>
        <end position="547"/>
    </location>
</feature>
<evidence type="ECO:0000256" key="3">
    <source>
        <dbReference type="SAM" id="Phobius"/>
    </source>
</evidence>
<keyword evidence="1" id="KW-0677">Repeat</keyword>
<evidence type="ECO:0000256" key="1">
    <source>
        <dbReference type="ARBA" id="ARBA00022737"/>
    </source>
</evidence>
<dbReference type="GO" id="GO:0098703">
    <property type="term" value="P:calcium ion import across plasma membrane"/>
    <property type="evidence" value="ECO:0007669"/>
    <property type="project" value="TreeGrafter"/>
</dbReference>
<comment type="caution">
    <text evidence="4">The sequence shown here is derived from an EMBL/GenBank/DDBJ whole genome shotgun (WGS) entry which is preliminary data.</text>
</comment>
<keyword evidence="4" id="KW-0675">Receptor</keyword>
<organism evidence="4 5">
    <name type="scientific">Gigaspora margarita</name>
    <dbReference type="NCBI Taxonomy" id="4874"/>
    <lineage>
        <taxon>Eukaryota</taxon>
        <taxon>Fungi</taxon>
        <taxon>Fungi incertae sedis</taxon>
        <taxon>Mucoromycota</taxon>
        <taxon>Glomeromycotina</taxon>
        <taxon>Glomeromycetes</taxon>
        <taxon>Diversisporales</taxon>
        <taxon>Gigasporaceae</taxon>
        <taxon>Gigaspora</taxon>
    </lineage>
</organism>
<reference evidence="4 5" key="1">
    <citation type="journal article" date="2019" name="Environ. Microbiol.">
        <title>At the nexus of three kingdoms: the genome of the mycorrhizal fungus Gigaspora margarita provides insights into plant, endobacterial and fungal interactions.</title>
        <authorList>
            <person name="Venice F."/>
            <person name="Ghignone S."/>
            <person name="Salvioli di Fossalunga A."/>
            <person name="Amselem J."/>
            <person name="Novero M."/>
            <person name="Xianan X."/>
            <person name="Sedzielewska Toro K."/>
            <person name="Morin E."/>
            <person name="Lipzen A."/>
            <person name="Grigoriev I.V."/>
            <person name="Henrissat B."/>
            <person name="Martin F.M."/>
            <person name="Bonfante P."/>
        </authorList>
    </citation>
    <scope>NUCLEOTIDE SEQUENCE [LARGE SCALE GENOMIC DNA]</scope>
    <source>
        <strain evidence="4 5">BEG34</strain>
    </source>
</reference>
<evidence type="ECO:0000256" key="2">
    <source>
        <dbReference type="SAM" id="MobiDB-lite"/>
    </source>
</evidence>
<keyword evidence="3" id="KW-0812">Transmembrane</keyword>
<accession>A0A8H4EI85</accession>
<dbReference type="PANTHER" id="PTHR10582">
    <property type="entry name" value="TRANSIENT RECEPTOR POTENTIAL ION CHANNEL PROTEIN"/>
    <property type="match status" value="1"/>
</dbReference>
<feature type="region of interest" description="Disordered" evidence="2">
    <location>
        <begin position="1"/>
        <end position="21"/>
    </location>
</feature>
<protein>
    <submittedName>
        <fullName evidence="4">Transient receptor potential cation channel subfamily a member 1-like</fullName>
    </submittedName>
</protein>
<keyword evidence="3" id="KW-1133">Transmembrane helix</keyword>
<keyword evidence="3" id="KW-0472">Membrane</keyword>
<dbReference type="AlphaFoldDB" id="A0A8H4EI85"/>
<keyword evidence="5" id="KW-1185">Reference proteome</keyword>
<feature type="transmembrane region" description="Helical" evidence="3">
    <location>
        <begin position="559"/>
        <end position="578"/>
    </location>
</feature>
<evidence type="ECO:0000313" key="4">
    <source>
        <dbReference type="EMBL" id="KAF0488815.1"/>
    </source>
</evidence>
<dbReference type="SUPFAM" id="SSF81324">
    <property type="entry name" value="Voltage-gated potassium channels"/>
    <property type="match status" value="1"/>
</dbReference>
<dbReference type="Proteomes" id="UP000439903">
    <property type="component" value="Unassembled WGS sequence"/>
</dbReference>
<sequence>MSSVKVSVEINDPQRENPHNGKKISKYIFSPDMKYVVTWSEDDKSIIGWTITEKLNLEFDNSINAEELEKIVFNHYIHTLIGVSNYKQIILFADPYGFEIIDISTKSRQVLNAQGLKGVIANIIFLENGELAIVKEYPVYRVYIFSKSKNPMSNNNGYARIKPLVLVQWNLITRELEMQYLLNWNIQELECLIMNNDSKLLAVATYTKRGEILINVYSTESGTGIANKRHIGSRSFFNVKEIKEFVQDTLKRCNSNQDLTQSYSDKPKELRYVNIGEKSTNKEEISVCTNNNNGYILENKLLENGDMIFVCPDDIRIYTTKLEKKTLSLIYYWTDEYDKKTETAQQSVKRLLTSFNTLIENTDKSNFKILPLPVLCDSYKWDDFINNELAIKLYGKDMFNQINVYEKFVDMHDKCFAYSLSAFKSDYSYLELLYVRDNAFTSLDAPNYYKWWNIKALINFKWNTYGKYYYYIIWSIYLIFMCCFLTVSTISESKISWSNQSVLLEATIFLGFIHLIFEARQCIHKPIFYIASPWNWFDLAAILFPTITSFKWLHDKTPPTWIITIAAFLLEIKFLLFFRALRYFGKYFAIMIGVAQKIFSFLVVLGIMDLAFAHSLHLLLRPTSDYSYDQLSYTDDVNNPWNLVSTYKFILPNGTIGDSSLIETPDDNTNLFAGFSTSILAVYFMLTGDMSAVSSWVYKDNWTLAILLAIFSFFTTIYLLNLLISLLGMAIDETYNEESFLKLRGDILSEIELHWMLPHQRRKKNWFPEILCYEVSFNELIKYVENIENDEILQSLLPAVKNITGVKDLHEGSVLYAIKKVIESKDLEEDIKIHAIKKIIEGEDPNEDSAKDWNYDNMAPVEN</sequence>
<feature type="transmembrane region" description="Helical" evidence="3">
    <location>
        <begin position="497"/>
        <end position="515"/>
    </location>
</feature>
<dbReference type="GO" id="GO:0005216">
    <property type="term" value="F:monoatomic ion channel activity"/>
    <property type="evidence" value="ECO:0007669"/>
    <property type="project" value="InterPro"/>
</dbReference>